<evidence type="ECO:0000313" key="2">
    <source>
        <dbReference type="Proteomes" id="UP000004995"/>
    </source>
</evidence>
<proteinExistence type="predicted"/>
<organism evidence="1 2">
    <name type="scientific">Setaria italica</name>
    <name type="common">Foxtail millet</name>
    <name type="synonym">Panicum italicum</name>
    <dbReference type="NCBI Taxonomy" id="4555"/>
    <lineage>
        <taxon>Eukaryota</taxon>
        <taxon>Viridiplantae</taxon>
        <taxon>Streptophyta</taxon>
        <taxon>Embryophyta</taxon>
        <taxon>Tracheophyta</taxon>
        <taxon>Spermatophyta</taxon>
        <taxon>Magnoliopsida</taxon>
        <taxon>Liliopsida</taxon>
        <taxon>Poales</taxon>
        <taxon>Poaceae</taxon>
        <taxon>PACMAD clade</taxon>
        <taxon>Panicoideae</taxon>
        <taxon>Panicodae</taxon>
        <taxon>Paniceae</taxon>
        <taxon>Cenchrinae</taxon>
        <taxon>Setaria</taxon>
    </lineage>
</organism>
<evidence type="ECO:0000313" key="1">
    <source>
        <dbReference type="EnsemblPlants" id="KQK85935"/>
    </source>
</evidence>
<dbReference type="AlphaFoldDB" id="K3Z2B1"/>
<name>K3Z2B1_SETIT</name>
<keyword evidence="2" id="KW-1185">Reference proteome</keyword>
<protein>
    <submittedName>
        <fullName evidence="1">Uncharacterized protein</fullName>
    </submittedName>
</protein>
<dbReference type="HOGENOM" id="CLU_3369406_0_0_1"/>
<dbReference type="EnsemblPlants" id="KQK85935">
    <property type="protein sequence ID" value="KQK85935"/>
    <property type="gene ID" value="SETIT_020679mg"/>
</dbReference>
<dbReference type="InParanoid" id="K3Z2B1"/>
<sequence length="35" mass="4019">MFDAAHYCGGIAPRCCYKQIDIAKVLEEPLQYTNR</sequence>
<dbReference type="Gramene" id="KQK85935">
    <property type="protein sequence ID" value="KQK85935"/>
    <property type="gene ID" value="SETIT_020679mg"/>
</dbReference>
<dbReference type="Proteomes" id="UP000004995">
    <property type="component" value="Unassembled WGS sequence"/>
</dbReference>
<reference evidence="1" key="2">
    <citation type="submission" date="2018-08" db="UniProtKB">
        <authorList>
            <consortium name="EnsemblPlants"/>
        </authorList>
    </citation>
    <scope>IDENTIFICATION</scope>
    <source>
        <strain evidence="1">Yugu1</strain>
    </source>
</reference>
<reference evidence="2" key="1">
    <citation type="journal article" date="2012" name="Nat. Biotechnol.">
        <title>Reference genome sequence of the model plant Setaria.</title>
        <authorList>
            <person name="Bennetzen J.L."/>
            <person name="Schmutz J."/>
            <person name="Wang H."/>
            <person name="Percifield R."/>
            <person name="Hawkins J."/>
            <person name="Pontaroli A.C."/>
            <person name="Estep M."/>
            <person name="Feng L."/>
            <person name="Vaughn J.N."/>
            <person name="Grimwood J."/>
            <person name="Jenkins J."/>
            <person name="Barry K."/>
            <person name="Lindquist E."/>
            <person name="Hellsten U."/>
            <person name="Deshpande S."/>
            <person name="Wang X."/>
            <person name="Wu X."/>
            <person name="Mitros T."/>
            <person name="Triplett J."/>
            <person name="Yang X."/>
            <person name="Ye C.Y."/>
            <person name="Mauro-Herrera M."/>
            <person name="Wang L."/>
            <person name="Li P."/>
            <person name="Sharma M."/>
            <person name="Sharma R."/>
            <person name="Ronald P.C."/>
            <person name="Panaud O."/>
            <person name="Kellogg E.A."/>
            <person name="Brutnell T.P."/>
            <person name="Doust A.N."/>
            <person name="Tuskan G.A."/>
            <person name="Rokhsar D."/>
            <person name="Devos K.M."/>
        </authorList>
    </citation>
    <scope>NUCLEOTIDE SEQUENCE [LARGE SCALE GENOMIC DNA]</scope>
    <source>
        <strain evidence="2">cv. Yugu1</strain>
    </source>
</reference>
<accession>K3Z2B1</accession>